<protein>
    <submittedName>
        <fullName evidence="8">MFS transporter</fullName>
    </submittedName>
</protein>
<dbReference type="EMBL" id="BAAAUX010000019">
    <property type="protein sequence ID" value="GAA2805300.1"/>
    <property type="molecule type" value="Genomic_DNA"/>
</dbReference>
<evidence type="ECO:0000256" key="3">
    <source>
        <dbReference type="ARBA" id="ARBA00022692"/>
    </source>
</evidence>
<dbReference type="SUPFAM" id="SSF103473">
    <property type="entry name" value="MFS general substrate transporter"/>
    <property type="match status" value="1"/>
</dbReference>
<dbReference type="PROSITE" id="PS50850">
    <property type="entry name" value="MFS"/>
    <property type="match status" value="1"/>
</dbReference>
<gene>
    <name evidence="8" type="ORF">GCM10010470_45650</name>
</gene>
<name>A0ABN3VHM5_9PSEU</name>
<dbReference type="InterPro" id="IPR020846">
    <property type="entry name" value="MFS_dom"/>
</dbReference>
<feature type="transmembrane region" description="Helical" evidence="6">
    <location>
        <begin position="115"/>
        <end position="137"/>
    </location>
</feature>
<feature type="transmembrane region" description="Helical" evidence="6">
    <location>
        <begin position="51"/>
        <end position="73"/>
    </location>
</feature>
<feature type="transmembrane region" description="Helical" evidence="6">
    <location>
        <begin position="144"/>
        <end position="164"/>
    </location>
</feature>
<feature type="transmembrane region" description="Helical" evidence="6">
    <location>
        <begin position="371"/>
        <end position="393"/>
    </location>
</feature>
<evidence type="ECO:0000256" key="5">
    <source>
        <dbReference type="ARBA" id="ARBA00023136"/>
    </source>
</evidence>
<dbReference type="InterPro" id="IPR011701">
    <property type="entry name" value="MFS"/>
</dbReference>
<evidence type="ECO:0000256" key="2">
    <source>
        <dbReference type="ARBA" id="ARBA00022475"/>
    </source>
</evidence>
<proteinExistence type="predicted"/>
<dbReference type="InterPro" id="IPR050189">
    <property type="entry name" value="MFS_Efflux_Transporters"/>
</dbReference>
<evidence type="ECO:0000256" key="6">
    <source>
        <dbReference type="SAM" id="Phobius"/>
    </source>
</evidence>
<accession>A0ABN3VHM5</accession>
<keyword evidence="2" id="KW-1003">Cell membrane</keyword>
<sequence length="397" mass="39999">MAITAEAAASPARTQRAPLALAALALGAFGIGLTEFVIVGLLGTIGNDLSVSIPTAGLLVSGYAVGVAIGAPIMTAAGTRVPRKTMLMILMGIFIVGNLLAALAPDYGTLMAGRIVSALTHGAFFGIGSIVAADLVAPDRKASAIAMMFTGLTAANVAGVPLGTFLGQQFGWRSTFWVVSAIGVVALLAVASLVPSQPRTEQGGLRGELTVFRRPQVWLALLVTALGFGAVFAAFTFLEPIITEVTALPDTAVSWILVVFGLGLFLGNVVGGKLADRAVMPTLCGSLAALTAVLLVFTATAHAVVPAIITVFALGAFGFAIVPAVQMRVLDKAADGPALASASNISGFNIGIAAASWLGGEAIDAGLGLTAPSWIGAIMAAAALAVALLSAALDRRR</sequence>
<feature type="transmembrane region" description="Helical" evidence="6">
    <location>
        <begin position="303"/>
        <end position="325"/>
    </location>
</feature>
<evidence type="ECO:0000259" key="7">
    <source>
        <dbReference type="PROSITE" id="PS50850"/>
    </source>
</evidence>
<dbReference type="Proteomes" id="UP001500979">
    <property type="component" value="Unassembled WGS sequence"/>
</dbReference>
<feature type="transmembrane region" description="Helical" evidence="6">
    <location>
        <begin position="337"/>
        <end position="359"/>
    </location>
</feature>
<feature type="transmembrane region" description="Helical" evidence="6">
    <location>
        <begin position="217"/>
        <end position="237"/>
    </location>
</feature>
<evidence type="ECO:0000313" key="8">
    <source>
        <dbReference type="EMBL" id="GAA2805300.1"/>
    </source>
</evidence>
<keyword evidence="4 6" id="KW-1133">Transmembrane helix</keyword>
<dbReference type="PANTHER" id="PTHR43124">
    <property type="entry name" value="PURINE EFFLUX PUMP PBUE"/>
    <property type="match status" value="1"/>
</dbReference>
<keyword evidence="5 6" id="KW-0472">Membrane</keyword>
<evidence type="ECO:0000256" key="1">
    <source>
        <dbReference type="ARBA" id="ARBA00004651"/>
    </source>
</evidence>
<feature type="transmembrane region" description="Helical" evidence="6">
    <location>
        <begin position="278"/>
        <end position="297"/>
    </location>
</feature>
<dbReference type="CDD" id="cd17324">
    <property type="entry name" value="MFS_NepI_like"/>
    <property type="match status" value="1"/>
</dbReference>
<keyword evidence="3 6" id="KW-0812">Transmembrane</keyword>
<evidence type="ECO:0000313" key="9">
    <source>
        <dbReference type="Proteomes" id="UP001500979"/>
    </source>
</evidence>
<feature type="transmembrane region" description="Helical" evidence="6">
    <location>
        <begin position="252"/>
        <end position="271"/>
    </location>
</feature>
<evidence type="ECO:0000256" key="4">
    <source>
        <dbReference type="ARBA" id="ARBA00022989"/>
    </source>
</evidence>
<dbReference type="InterPro" id="IPR036259">
    <property type="entry name" value="MFS_trans_sf"/>
</dbReference>
<feature type="transmembrane region" description="Helical" evidence="6">
    <location>
        <begin position="176"/>
        <end position="196"/>
    </location>
</feature>
<organism evidence="8 9">
    <name type="scientific">Saccharopolyspora taberi</name>
    <dbReference type="NCBI Taxonomy" id="60895"/>
    <lineage>
        <taxon>Bacteria</taxon>
        <taxon>Bacillati</taxon>
        <taxon>Actinomycetota</taxon>
        <taxon>Actinomycetes</taxon>
        <taxon>Pseudonocardiales</taxon>
        <taxon>Pseudonocardiaceae</taxon>
        <taxon>Saccharopolyspora</taxon>
    </lineage>
</organism>
<dbReference type="PANTHER" id="PTHR43124:SF3">
    <property type="entry name" value="CHLORAMPHENICOL EFFLUX PUMP RV0191"/>
    <property type="match status" value="1"/>
</dbReference>
<feature type="domain" description="Major facilitator superfamily (MFS) profile" evidence="7">
    <location>
        <begin position="20"/>
        <end position="397"/>
    </location>
</feature>
<feature type="transmembrane region" description="Helical" evidence="6">
    <location>
        <begin position="85"/>
        <end position="103"/>
    </location>
</feature>
<feature type="transmembrane region" description="Helical" evidence="6">
    <location>
        <begin position="21"/>
        <end position="45"/>
    </location>
</feature>
<reference evidence="8 9" key="1">
    <citation type="journal article" date="2019" name="Int. J. Syst. Evol. Microbiol.">
        <title>The Global Catalogue of Microorganisms (GCM) 10K type strain sequencing project: providing services to taxonomists for standard genome sequencing and annotation.</title>
        <authorList>
            <consortium name="The Broad Institute Genomics Platform"/>
            <consortium name="The Broad Institute Genome Sequencing Center for Infectious Disease"/>
            <person name="Wu L."/>
            <person name="Ma J."/>
        </authorList>
    </citation>
    <scope>NUCLEOTIDE SEQUENCE [LARGE SCALE GENOMIC DNA]</scope>
    <source>
        <strain evidence="8 9">JCM 9383</strain>
    </source>
</reference>
<comment type="caution">
    <text evidence="8">The sequence shown here is derived from an EMBL/GenBank/DDBJ whole genome shotgun (WGS) entry which is preliminary data.</text>
</comment>
<comment type="subcellular location">
    <subcellularLocation>
        <location evidence="1">Cell membrane</location>
        <topology evidence="1">Multi-pass membrane protein</topology>
    </subcellularLocation>
</comment>
<dbReference type="Pfam" id="PF07690">
    <property type="entry name" value="MFS_1"/>
    <property type="match status" value="1"/>
</dbReference>
<dbReference type="Gene3D" id="1.20.1250.20">
    <property type="entry name" value="MFS general substrate transporter like domains"/>
    <property type="match status" value="2"/>
</dbReference>
<dbReference type="RefSeq" id="WP_344682896.1">
    <property type="nucleotide sequence ID" value="NZ_BAAAUX010000019.1"/>
</dbReference>
<keyword evidence="9" id="KW-1185">Reference proteome</keyword>